<sequence>MTTSKQILVLYKQLLEKAYKFDNYNFREFAKRKVTDSFKANKGLSDSEAITNFYNQGILDLAMLTRQTTISQMYTFEKLVVEPLKRQR</sequence>
<organism evidence="3 4">
    <name type="scientific">[Candida] railenensis</name>
    <dbReference type="NCBI Taxonomy" id="45579"/>
    <lineage>
        <taxon>Eukaryota</taxon>
        <taxon>Fungi</taxon>
        <taxon>Dikarya</taxon>
        <taxon>Ascomycota</taxon>
        <taxon>Saccharomycotina</taxon>
        <taxon>Pichiomycetes</taxon>
        <taxon>Debaryomycetaceae</taxon>
        <taxon>Kurtzmaniella</taxon>
    </lineage>
</organism>
<evidence type="ECO:0000313" key="4">
    <source>
        <dbReference type="Proteomes" id="UP000837801"/>
    </source>
</evidence>
<proteinExistence type="inferred from homology"/>
<dbReference type="AlphaFoldDB" id="A0A9P0VZE9"/>
<comment type="caution">
    <text evidence="3">The sequence shown here is derived from an EMBL/GenBank/DDBJ whole genome shotgun (WGS) entry which is preliminary data.</text>
</comment>
<dbReference type="GO" id="GO:1990221">
    <property type="term" value="C:L-cysteine desulfurase complex"/>
    <property type="evidence" value="ECO:0007669"/>
    <property type="project" value="TreeGrafter"/>
</dbReference>
<feature type="domain" description="Complex 1 LYR protein" evidence="2">
    <location>
        <begin position="5"/>
        <end position="63"/>
    </location>
</feature>
<dbReference type="GO" id="GO:0005739">
    <property type="term" value="C:mitochondrion"/>
    <property type="evidence" value="ECO:0007669"/>
    <property type="project" value="TreeGrafter"/>
</dbReference>
<evidence type="ECO:0000259" key="2">
    <source>
        <dbReference type="Pfam" id="PF05347"/>
    </source>
</evidence>
<dbReference type="InterPro" id="IPR051522">
    <property type="entry name" value="ISC_assembly_LYR"/>
</dbReference>
<dbReference type="Proteomes" id="UP000837801">
    <property type="component" value="Unassembled WGS sequence"/>
</dbReference>
<dbReference type="InterPro" id="IPR008011">
    <property type="entry name" value="Complex1_LYR_dom"/>
</dbReference>
<evidence type="ECO:0000313" key="3">
    <source>
        <dbReference type="EMBL" id="CAH2353530.1"/>
    </source>
</evidence>
<comment type="similarity">
    <text evidence="1">Belongs to the complex I LYR family.</text>
</comment>
<dbReference type="CDD" id="cd20264">
    <property type="entry name" value="Complex1_LYR_LYRM4"/>
    <property type="match status" value="1"/>
</dbReference>
<protein>
    <submittedName>
        <fullName evidence="3">Protein Isd11p</fullName>
    </submittedName>
</protein>
<dbReference type="InterPro" id="IPR045297">
    <property type="entry name" value="Complex1_LYR_LYRM4"/>
</dbReference>
<dbReference type="GO" id="GO:0016226">
    <property type="term" value="P:iron-sulfur cluster assembly"/>
    <property type="evidence" value="ECO:0007669"/>
    <property type="project" value="InterPro"/>
</dbReference>
<dbReference type="EMBL" id="CAKXYY010000011">
    <property type="protein sequence ID" value="CAH2353530.1"/>
    <property type="molecule type" value="Genomic_DNA"/>
</dbReference>
<dbReference type="PANTHER" id="PTHR13166">
    <property type="entry name" value="PROTEIN C6ORF149"/>
    <property type="match status" value="1"/>
</dbReference>
<evidence type="ECO:0000256" key="1">
    <source>
        <dbReference type="ARBA" id="ARBA00009508"/>
    </source>
</evidence>
<name>A0A9P0VZE9_9ASCO</name>
<keyword evidence="4" id="KW-1185">Reference proteome</keyword>
<dbReference type="PANTHER" id="PTHR13166:SF7">
    <property type="entry name" value="LYR MOTIF-CONTAINING PROTEIN 4"/>
    <property type="match status" value="1"/>
</dbReference>
<reference evidence="3" key="1">
    <citation type="submission" date="2022-03" db="EMBL/GenBank/DDBJ databases">
        <authorList>
            <person name="Legras J.-L."/>
            <person name="Devillers H."/>
            <person name="Grondin C."/>
        </authorList>
    </citation>
    <scope>NUCLEOTIDE SEQUENCE</scope>
    <source>
        <strain evidence="3">CLIB 1423</strain>
    </source>
</reference>
<dbReference type="Pfam" id="PF05347">
    <property type="entry name" value="Complex1_LYR"/>
    <property type="match status" value="1"/>
</dbReference>
<gene>
    <name evidence="3" type="ORF">CLIB1423_11S01794</name>
</gene>
<accession>A0A9P0VZE9</accession>
<dbReference type="OrthoDB" id="275715at2759"/>